<keyword evidence="1" id="KW-0472">Membrane</keyword>
<dbReference type="Pfam" id="PF07676">
    <property type="entry name" value="PD40"/>
    <property type="match status" value="1"/>
</dbReference>
<protein>
    <submittedName>
        <fullName evidence="2">Uncharacterized protein</fullName>
    </submittedName>
</protein>
<dbReference type="InterPro" id="IPR011042">
    <property type="entry name" value="6-blade_b-propeller_TolB-like"/>
</dbReference>
<gene>
    <name evidence="2" type="ORF">GCM10017600_45010</name>
</gene>
<dbReference type="SUPFAM" id="SSF88659">
    <property type="entry name" value="Sigma3 and sigma4 domains of RNA polymerase sigma factors"/>
    <property type="match status" value="1"/>
</dbReference>
<evidence type="ECO:0000256" key="1">
    <source>
        <dbReference type="SAM" id="Phobius"/>
    </source>
</evidence>
<organism evidence="2 3">
    <name type="scientific">Streptosporangium carneum</name>
    <dbReference type="NCBI Taxonomy" id="47481"/>
    <lineage>
        <taxon>Bacteria</taxon>
        <taxon>Bacillati</taxon>
        <taxon>Actinomycetota</taxon>
        <taxon>Actinomycetes</taxon>
        <taxon>Streptosporangiales</taxon>
        <taxon>Streptosporangiaceae</taxon>
        <taxon>Streptosporangium</taxon>
    </lineage>
</organism>
<accession>A0A9W6MEL1</accession>
<proteinExistence type="predicted"/>
<dbReference type="SUPFAM" id="SSF82171">
    <property type="entry name" value="DPP6 N-terminal domain-like"/>
    <property type="match status" value="1"/>
</dbReference>
<keyword evidence="1" id="KW-1133">Transmembrane helix</keyword>
<reference evidence="2" key="2">
    <citation type="submission" date="2023-01" db="EMBL/GenBank/DDBJ databases">
        <authorList>
            <person name="Sun Q."/>
            <person name="Evtushenko L."/>
        </authorList>
    </citation>
    <scope>NUCLEOTIDE SEQUENCE</scope>
    <source>
        <strain evidence="2">VKM Ac-2007</strain>
    </source>
</reference>
<reference evidence="2" key="1">
    <citation type="journal article" date="2014" name="Int. J. Syst. Evol. Microbiol.">
        <title>Complete genome sequence of Corynebacterium casei LMG S-19264T (=DSM 44701T), isolated from a smear-ripened cheese.</title>
        <authorList>
            <consortium name="US DOE Joint Genome Institute (JGI-PGF)"/>
            <person name="Walter F."/>
            <person name="Albersmeier A."/>
            <person name="Kalinowski J."/>
            <person name="Ruckert C."/>
        </authorList>
    </citation>
    <scope>NUCLEOTIDE SEQUENCE</scope>
    <source>
        <strain evidence="2">VKM Ac-2007</strain>
    </source>
</reference>
<keyword evidence="1" id="KW-0812">Transmembrane</keyword>
<dbReference type="AlphaFoldDB" id="A0A9W6MEL1"/>
<evidence type="ECO:0000313" key="3">
    <source>
        <dbReference type="Proteomes" id="UP001143474"/>
    </source>
</evidence>
<dbReference type="RefSeq" id="WP_271219492.1">
    <property type="nucleotide sequence ID" value="NZ_BAAAVD010000066.1"/>
</dbReference>
<name>A0A9W6MEL1_9ACTN</name>
<keyword evidence="3" id="KW-1185">Reference proteome</keyword>
<sequence length="452" mass="49792">MSEWDERIRRTASLLGGPTEYADRMADRANIRHSEDGFFTLYRSFLSRLRRWPNPAWGDGLSRTQRAVLVALHHDGRTEQETAYLCGRSRKSVRRAERQGLLTLGTDAASLAAELQAMTGDLPEPRERKPGGRWGPVFVCLALAVLLTLLVVSLMSPGSPLSFSSPSESWPALARIPFSERATPLRLPTRAAVRHAFLDERGDTSVVPAAFPEGSVWVAVTETGERLLVEDAEEDLAISPDGHRLAYRSRKRDKIVIVDLPSGRTTVVTGREGGFAFSPDGRRLAVDTYDADLNDFLYVWDGALRRVPADSFLRSLSGWSTTTESLLFTGPSHAAAVGLNGRERFVFEAEDDEFDVEISPDGRTALEVDDKRNGFIRHGERTGRRDMALPATAKFDSFEGWASADEFVIRTIGYGPSDYYRVNVDTGAATPVAADIPYGTRLVSFPAPGRTG</sequence>
<evidence type="ECO:0000313" key="2">
    <source>
        <dbReference type="EMBL" id="GLK11095.1"/>
    </source>
</evidence>
<feature type="transmembrane region" description="Helical" evidence="1">
    <location>
        <begin position="134"/>
        <end position="155"/>
    </location>
</feature>
<dbReference type="EMBL" id="BSEV01000010">
    <property type="protein sequence ID" value="GLK11095.1"/>
    <property type="molecule type" value="Genomic_DNA"/>
</dbReference>
<dbReference type="Proteomes" id="UP001143474">
    <property type="component" value="Unassembled WGS sequence"/>
</dbReference>
<dbReference type="Gene3D" id="2.120.10.30">
    <property type="entry name" value="TolB, C-terminal domain"/>
    <property type="match status" value="1"/>
</dbReference>
<comment type="caution">
    <text evidence="2">The sequence shown here is derived from an EMBL/GenBank/DDBJ whole genome shotgun (WGS) entry which is preliminary data.</text>
</comment>
<dbReference type="InterPro" id="IPR013324">
    <property type="entry name" value="RNA_pol_sigma_r3/r4-like"/>
</dbReference>
<dbReference type="InterPro" id="IPR011659">
    <property type="entry name" value="WD40"/>
</dbReference>